<evidence type="ECO:0000259" key="2">
    <source>
        <dbReference type="Pfam" id="PF00755"/>
    </source>
</evidence>
<dbReference type="Gene3D" id="3.30.559.10">
    <property type="entry name" value="Chloramphenicol acetyltransferase-like domain"/>
    <property type="match status" value="1"/>
</dbReference>
<comment type="similarity">
    <text evidence="1">Belongs to the carnitine/choline acetyltransferase family.</text>
</comment>
<dbReference type="RefSeq" id="XP_014670862.1">
    <property type="nucleotide sequence ID" value="XM_014815376.1"/>
</dbReference>
<dbReference type="PANTHER" id="PTHR22589:SF16">
    <property type="entry name" value="CARNITINE O-PALMITOYLTRANSFERASE 2, MITOCHONDRIAL"/>
    <property type="match status" value="1"/>
</dbReference>
<dbReference type="InterPro" id="IPR039551">
    <property type="entry name" value="Cho/carn_acyl_trans"/>
</dbReference>
<dbReference type="InterPro" id="IPR000542">
    <property type="entry name" value="Carn_acyl_trans"/>
</dbReference>
<evidence type="ECO:0000256" key="1">
    <source>
        <dbReference type="ARBA" id="ARBA00005232"/>
    </source>
</evidence>
<dbReference type="GeneID" id="106811674"/>
<reference evidence="4 5" key="1">
    <citation type="submission" date="2025-05" db="UniProtKB">
        <authorList>
            <consortium name="RefSeq"/>
        </authorList>
    </citation>
    <scope>IDENTIFICATION</scope>
</reference>
<dbReference type="InterPro" id="IPR023213">
    <property type="entry name" value="CAT-like_dom_sf"/>
</dbReference>
<dbReference type="Proteomes" id="UP000695022">
    <property type="component" value="Unplaced"/>
</dbReference>
<evidence type="ECO:0000313" key="4">
    <source>
        <dbReference type="RefSeq" id="XP_014670861.1"/>
    </source>
</evidence>
<gene>
    <name evidence="4 5" type="primary">LOC106811674</name>
</gene>
<name>A0ABM1EF90_PRICU</name>
<proteinExistence type="inferred from homology"/>
<feature type="domain" description="Choline/carnitine acyltransferase" evidence="2">
    <location>
        <begin position="1"/>
        <end position="85"/>
    </location>
</feature>
<dbReference type="Pfam" id="PF00755">
    <property type="entry name" value="Carn_acyltransf"/>
    <property type="match status" value="1"/>
</dbReference>
<dbReference type="PANTHER" id="PTHR22589">
    <property type="entry name" value="CARNITINE O-ACYLTRANSFERASE"/>
    <property type="match status" value="1"/>
</dbReference>
<accession>A0ABM1EF90</accession>
<organism evidence="3 4">
    <name type="scientific">Priapulus caudatus</name>
    <name type="common">Priapulid worm</name>
    <dbReference type="NCBI Taxonomy" id="37621"/>
    <lineage>
        <taxon>Eukaryota</taxon>
        <taxon>Metazoa</taxon>
        <taxon>Ecdysozoa</taxon>
        <taxon>Scalidophora</taxon>
        <taxon>Priapulida</taxon>
        <taxon>Priapulimorpha</taxon>
        <taxon>Priapulimorphida</taxon>
        <taxon>Priapulidae</taxon>
        <taxon>Priapulus</taxon>
    </lineage>
</organism>
<evidence type="ECO:0000313" key="5">
    <source>
        <dbReference type="RefSeq" id="XP_014670862.1"/>
    </source>
</evidence>
<evidence type="ECO:0000313" key="3">
    <source>
        <dbReference type="Proteomes" id="UP000695022"/>
    </source>
</evidence>
<keyword evidence="3" id="KW-1185">Reference proteome</keyword>
<dbReference type="SUPFAM" id="SSF52777">
    <property type="entry name" value="CoA-dependent acyltransferases"/>
    <property type="match status" value="1"/>
</dbReference>
<dbReference type="RefSeq" id="XP_014670861.1">
    <property type="nucleotide sequence ID" value="XM_014815375.1"/>
</dbReference>
<sequence>MGHGFDRHLFAMRRLAAARGRHGAAVELFDDRAYAAINHNRLSTSTLGSDTFDLFAFAPVVADGNGISYNISNRRCWMVASDWRGGPAGGDFLENVVASVSDLRDVLDA</sequence>
<protein>
    <submittedName>
        <fullName evidence="4">Carnitine O-palmitoyltransferase 2, mitochondrial-like isoform X1</fullName>
    </submittedName>
    <submittedName>
        <fullName evidence="5">Carnitine O-palmitoyltransferase 2, mitochondrial-like isoform X2</fullName>
    </submittedName>
</protein>